<evidence type="ECO:0000313" key="8">
    <source>
        <dbReference type="EMBL" id="QBP40031.1"/>
    </source>
</evidence>
<dbReference type="GO" id="GO:0005507">
    <property type="term" value="F:copper ion binding"/>
    <property type="evidence" value="ECO:0007669"/>
    <property type="project" value="InterPro"/>
</dbReference>
<accession>A0A4P6ZUN7</accession>
<sequence length="70" mass="7743">MVDRVTIKVDGMTCEHCVKAIENSVTAISGVDYVHVHLETGTVNVEFNKDVAEVQQFTNTIEEQGYTIGQ</sequence>
<keyword evidence="5" id="KW-0186">Copper</keyword>
<dbReference type="Proteomes" id="UP000294292">
    <property type="component" value="Chromosome"/>
</dbReference>
<dbReference type="FunFam" id="3.30.70.100:FF:000001">
    <property type="entry name" value="ATPase copper transporting beta"/>
    <property type="match status" value="1"/>
</dbReference>
<evidence type="ECO:0000256" key="3">
    <source>
        <dbReference type="ARBA" id="ARBA00022490"/>
    </source>
</evidence>
<dbReference type="EMBL" id="CP038015">
    <property type="protein sequence ID" value="QBP40031.1"/>
    <property type="molecule type" value="Genomic_DNA"/>
</dbReference>
<dbReference type="InterPro" id="IPR006121">
    <property type="entry name" value="HMA_dom"/>
</dbReference>
<feature type="domain" description="HMA" evidence="7">
    <location>
        <begin position="3"/>
        <end position="69"/>
    </location>
</feature>
<dbReference type="Pfam" id="PF00403">
    <property type="entry name" value="HMA"/>
    <property type="match status" value="1"/>
</dbReference>
<dbReference type="Gene3D" id="3.30.70.100">
    <property type="match status" value="1"/>
</dbReference>
<evidence type="ECO:0000256" key="4">
    <source>
        <dbReference type="ARBA" id="ARBA00022723"/>
    </source>
</evidence>
<name>A0A4P6ZUN7_9BACL</name>
<dbReference type="GO" id="GO:0005737">
    <property type="term" value="C:cytoplasm"/>
    <property type="evidence" value="ECO:0007669"/>
    <property type="project" value="UniProtKB-SubCell"/>
</dbReference>
<keyword evidence="6" id="KW-0143">Chaperone</keyword>
<dbReference type="PANTHER" id="PTHR46594">
    <property type="entry name" value="P-TYPE CATION-TRANSPORTING ATPASE"/>
    <property type="match status" value="1"/>
</dbReference>
<keyword evidence="9" id="KW-1185">Reference proteome</keyword>
<dbReference type="NCBIfam" id="NF033795">
    <property type="entry name" value="chaper_CopZ_Bs"/>
    <property type="match status" value="1"/>
</dbReference>
<dbReference type="NCBIfam" id="TIGR00003">
    <property type="entry name" value="copper ion binding protein"/>
    <property type="match status" value="1"/>
</dbReference>
<reference evidence="8 9" key="1">
    <citation type="submission" date="2019-03" db="EMBL/GenBank/DDBJ databases">
        <title>Complete genome sequence of Paenisporosarcina antarctica CGMCC 1.6503T.</title>
        <authorList>
            <person name="Rong J.-C."/>
            <person name="Chi N.-Y."/>
            <person name="Zhang Q.-F."/>
        </authorList>
    </citation>
    <scope>NUCLEOTIDE SEQUENCE [LARGE SCALE GENOMIC DNA]</scope>
    <source>
        <strain evidence="8 9">CGMCC 1.6503</strain>
    </source>
</reference>
<keyword evidence="3" id="KW-0963">Cytoplasm</keyword>
<dbReference type="CDD" id="cd00371">
    <property type="entry name" value="HMA"/>
    <property type="match status" value="1"/>
</dbReference>
<dbReference type="OrthoDB" id="9813965at2"/>
<dbReference type="GO" id="GO:0006825">
    <property type="term" value="P:copper ion transport"/>
    <property type="evidence" value="ECO:0007669"/>
    <property type="project" value="InterPro"/>
</dbReference>
<dbReference type="PROSITE" id="PS01047">
    <property type="entry name" value="HMA_1"/>
    <property type="match status" value="1"/>
</dbReference>
<evidence type="ECO:0000313" key="9">
    <source>
        <dbReference type="Proteomes" id="UP000294292"/>
    </source>
</evidence>
<organism evidence="8 9">
    <name type="scientific">Paenisporosarcina antarctica</name>
    <dbReference type="NCBI Taxonomy" id="417367"/>
    <lineage>
        <taxon>Bacteria</taxon>
        <taxon>Bacillati</taxon>
        <taxon>Bacillota</taxon>
        <taxon>Bacilli</taxon>
        <taxon>Bacillales</taxon>
        <taxon>Caryophanaceae</taxon>
        <taxon>Paenisporosarcina</taxon>
    </lineage>
</organism>
<dbReference type="InterPro" id="IPR000428">
    <property type="entry name" value="Cu-bd"/>
</dbReference>
<dbReference type="SUPFAM" id="SSF55008">
    <property type="entry name" value="HMA, heavy metal-associated domain"/>
    <property type="match status" value="1"/>
</dbReference>
<dbReference type="InterPro" id="IPR006122">
    <property type="entry name" value="HMA_Cu_ion-bd"/>
</dbReference>
<gene>
    <name evidence="8" type="primary">copZ</name>
    <name evidence="8" type="ORF">E2636_02120</name>
</gene>
<evidence type="ECO:0000256" key="5">
    <source>
        <dbReference type="ARBA" id="ARBA00023008"/>
    </source>
</evidence>
<dbReference type="InterPro" id="IPR017969">
    <property type="entry name" value="Heavy-metal-associated_CS"/>
</dbReference>
<dbReference type="InterPro" id="IPR036163">
    <property type="entry name" value="HMA_dom_sf"/>
</dbReference>
<evidence type="ECO:0000256" key="6">
    <source>
        <dbReference type="ARBA" id="ARBA00023186"/>
    </source>
</evidence>
<evidence type="ECO:0000259" key="7">
    <source>
        <dbReference type="PROSITE" id="PS50846"/>
    </source>
</evidence>
<evidence type="ECO:0000256" key="1">
    <source>
        <dbReference type="ARBA" id="ARBA00004496"/>
    </source>
</evidence>
<evidence type="ECO:0000256" key="2">
    <source>
        <dbReference type="ARBA" id="ARBA00015313"/>
    </source>
</evidence>
<dbReference type="KEGG" id="panc:E2636_02120"/>
<proteinExistence type="predicted"/>
<protein>
    <recommendedName>
        <fullName evidence="2">Copper chaperone CopZ</fullName>
    </recommendedName>
</protein>
<comment type="subcellular location">
    <subcellularLocation>
        <location evidence="1">Cytoplasm</location>
    </subcellularLocation>
</comment>
<dbReference type="AlphaFoldDB" id="A0A4P6ZUN7"/>
<dbReference type="PRINTS" id="PR00944">
    <property type="entry name" value="CUEXPORT"/>
</dbReference>
<dbReference type="RefSeq" id="WP_134208589.1">
    <property type="nucleotide sequence ID" value="NZ_CP038015.1"/>
</dbReference>
<dbReference type="PANTHER" id="PTHR46594:SF4">
    <property type="entry name" value="P-TYPE CATION-TRANSPORTING ATPASE"/>
    <property type="match status" value="1"/>
</dbReference>
<dbReference type="PROSITE" id="PS50846">
    <property type="entry name" value="HMA_2"/>
    <property type="match status" value="1"/>
</dbReference>
<keyword evidence="4" id="KW-0479">Metal-binding</keyword>
<dbReference type="InterPro" id="IPR049740">
    <property type="entry name" value="CopZ"/>
</dbReference>